<dbReference type="RefSeq" id="WP_348390432.1">
    <property type="nucleotide sequence ID" value="NZ_CP134145.1"/>
</dbReference>
<feature type="domain" description="Glycosyl transferase family 25" evidence="1">
    <location>
        <begin position="16"/>
        <end position="203"/>
    </location>
</feature>
<evidence type="ECO:0000259" key="1">
    <source>
        <dbReference type="Pfam" id="PF01755"/>
    </source>
</evidence>
<reference evidence="3" key="1">
    <citation type="submission" date="2023-09" db="EMBL/GenBank/DDBJ databases">
        <authorList>
            <person name="Li S."/>
            <person name="Li X."/>
            <person name="Zhang C."/>
            <person name="Zhao Z."/>
        </authorList>
    </citation>
    <scope>NUCLEOTIDE SEQUENCE [LARGE SCALE GENOMIC DNA]</scope>
    <source>
        <strain evidence="3">SQ149</strain>
    </source>
</reference>
<dbReference type="Gene3D" id="3.40.50.150">
    <property type="entry name" value="Vaccinia Virus protein VP39"/>
    <property type="match status" value="1"/>
</dbReference>
<dbReference type="SUPFAM" id="SSF53335">
    <property type="entry name" value="S-adenosyl-L-methionine-dependent methyltransferases"/>
    <property type="match status" value="1"/>
</dbReference>
<dbReference type="Pfam" id="PF01755">
    <property type="entry name" value="Glyco_transf_25"/>
    <property type="match status" value="1"/>
</dbReference>
<evidence type="ECO:0000313" key="3">
    <source>
        <dbReference type="Proteomes" id="UP001258994"/>
    </source>
</evidence>
<sequence>MSSISKFFKQFDRVICLSLPSCIERRQYMENFKSQYKISNFEFFNAVGATSDQVVDFYKADLVKKFPSCFRCKKLVCGNDDCNNTLIPSQVATFLTYANLWQYMKDNKINNALIVEDDIVLVQQAERLCDEVLNNHTLAKSELFDYKPMLVRFGWALSSEHTSLDEVSLYFNKVRMSNPVHAINLEMASYLLKGFKKVETTVDVYQHKMMANESNSITVYPPLFYEMSWSTGEVESLIHPKLVRLDFLSNNSQDHTPEYEIAKNKLEQHCKHTSVYPILALGHPRCGSGYTAKLLTVFGLDVGHEKMGYDGICSWMFAVDDDYPFALNDEAANKRFKYFKHIIHHVRSPIDAIPSIMRDSEFSNLSHQFRRKHIKSAFNIDIDDFNNPLASAIASYVYWNLLIEKIEPQCRVRVEDQQEHLHQYLLDNLLISKLNLSEAEMPTADINKDKKYKGVVYRKPFIEEQDFNSVPKHLMEKLNALCSRYGYSNFPTIEKKLMTNESSVTNELDRFTKLTLKPQGWCESVKQQVPVDVSGDALPWWTYPSIEFMETVISQNTRVFEFGCGNSSLWWQKRVFQVVSVDHDLEWVNKILPNINRPHHLYHKGSGIQSSLEGQKIYQQYADRRPRGEFDYDDDKITRRGLNDIDFIGYAESILAQPGYFDCIVIDGMARRLCAHFAVKKLAKNGIIIFDNSNRSDYIEGYQYLVEEGFYQIRLSGAVAGAAFPSCTSIFIKSIESLPKVVFKKPLFDIPEY</sequence>
<gene>
    <name evidence="2" type="ORF">RGQ13_14355</name>
</gene>
<dbReference type="InterPro" id="IPR002654">
    <property type="entry name" value="Glyco_trans_25"/>
</dbReference>
<protein>
    <submittedName>
        <fullName evidence="2">Glycosyltransferase family 25 protein</fullName>
    </submittedName>
</protein>
<keyword evidence="3" id="KW-1185">Reference proteome</keyword>
<accession>A0ABY9TR64</accession>
<name>A0ABY9TR64_9GAMM</name>
<dbReference type="Proteomes" id="UP001258994">
    <property type="component" value="Chromosome"/>
</dbReference>
<evidence type="ECO:0000313" key="2">
    <source>
        <dbReference type="EMBL" id="WNC71297.1"/>
    </source>
</evidence>
<dbReference type="EMBL" id="CP134145">
    <property type="protein sequence ID" value="WNC71297.1"/>
    <property type="molecule type" value="Genomic_DNA"/>
</dbReference>
<organism evidence="2 3">
    <name type="scientific">Thalassotalea psychrophila</name>
    <dbReference type="NCBI Taxonomy" id="3065647"/>
    <lineage>
        <taxon>Bacteria</taxon>
        <taxon>Pseudomonadati</taxon>
        <taxon>Pseudomonadota</taxon>
        <taxon>Gammaproteobacteria</taxon>
        <taxon>Alteromonadales</taxon>
        <taxon>Colwelliaceae</taxon>
        <taxon>Thalassotalea</taxon>
    </lineage>
</organism>
<proteinExistence type="predicted"/>
<dbReference type="InterPro" id="IPR029063">
    <property type="entry name" value="SAM-dependent_MTases_sf"/>
</dbReference>